<keyword evidence="1" id="KW-1185">Reference proteome</keyword>
<dbReference type="Proteomes" id="UP000192220">
    <property type="component" value="Unplaced"/>
</dbReference>
<dbReference type="AlphaFoldDB" id="A0A2I4AMG1"/>
<dbReference type="PROSITE" id="PS50092">
    <property type="entry name" value="TSP1"/>
    <property type="match status" value="1"/>
</dbReference>
<protein>
    <submittedName>
        <fullName evidence="2">Papilin</fullName>
    </submittedName>
</protein>
<dbReference type="InterPro" id="IPR036383">
    <property type="entry name" value="TSP1_rpt_sf"/>
</dbReference>
<organism evidence="1 2">
    <name type="scientific">Austrofundulus limnaeus</name>
    <name type="common">Annual killifish</name>
    <dbReference type="NCBI Taxonomy" id="52670"/>
    <lineage>
        <taxon>Eukaryota</taxon>
        <taxon>Metazoa</taxon>
        <taxon>Chordata</taxon>
        <taxon>Craniata</taxon>
        <taxon>Vertebrata</taxon>
        <taxon>Euteleostomi</taxon>
        <taxon>Actinopterygii</taxon>
        <taxon>Neopterygii</taxon>
        <taxon>Teleostei</taxon>
        <taxon>Neoteleostei</taxon>
        <taxon>Acanthomorphata</taxon>
        <taxon>Ovalentaria</taxon>
        <taxon>Atherinomorphae</taxon>
        <taxon>Cyprinodontiformes</taxon>
        <taxon>Rivulidae</taxon>
        <taxon>Austrofundulus</taxon>
    </lineage>
</organism>
<dbReference type="RefSeq" id="XP_013856636.1">
    <property type="nucleotide sequence ID" value="XM_014001182.1"/>
</dbReference>
<accession>A0A2I4AMG1</accession>
<dbReference type="InterPro" id="IPR000884">
    <property type="entry name" value="TSP1_rpt"/>
</dbReference>
<evidence type="ECO:0000313" key="1">
    <source>
        <dbReference type="Proteomes" id="UP000192220"/>
    </source>
</evidence>
<feature type="non-terminal residue" evidence="2">
    <location>
        <position position="161"/>
    </location>
</feature>
<reference evidence="2" key="1">
    <citation type="submission" date="2025-08" db="UniProtKB">
        <authorList>
            <consortium name="RefSeq"/>
        </authorList>
    </citation>
    <scope>IDENTIFICATION</scope>
</reference>
<evidence type="ECO:0000313" key="2">
    <source>
        <dbReference type="RefSeq" id="XP_013856636.1"/>
    </source>
</evidence>
<dbReference type="KEGG" id="alim:106512596"/>
<dbReference type="Pfam" id="PF19030">
    <property type="entry name" value="TSP1_ADAMTS"/>
    <property type="match status" value="1"/>
</dbReference>
<name>A0A2I4AMG1_AUSLI</name>
<dbReference type="InParanoid" id="A0A2I4AMG1"/>
<dbReference type="SUPFAM" id="SSF82895">
    <property type="entry name" value="TSP-1 type 1 repeat"/>
    <property type="match status" value="1"/>
</dbReference>
<proteinExistence type="predicted"/>
<sequence>MRGFVPHEPTASSPDTYSEHDLYPPVTGPHCAQSLYGCCPDGHTSATGPRNQGCSSEDCVRSRYGCCPDGATPAQGFRRTGCPEFQTPGRQFPGVDHDPNSVAPHPSETLTYVYRTGVYSECSASCDGGVQYRSVECLVQDPSPHRVVDESYCITQRLQRP</sequence>
<dbReference type="OrthoDB" id="9948486at2759"/>
<dbReference type="GeneID" id="106512596"/>
<gene>
    <name evidence="2" type="primary">LOC106512596</name>
</gene>
<dbReference type="Gene3D" id="2.20.100.10">
    <property type="entry name" value="Thrombospondin type-1 (TSP1) repeat"/>
    <property type="match status" value="1"/>
</dbReference>